<sequence>MTRVKRGCVARKRRKNILTLTSGFRGTHSKLFRTANQQGMRALASSHRDRGKRKRNLRRLWIIRLNAAARDNGILYNKLIQYLYQNGILLNRKILAQIAILDKMALSTIIETIAKKKE</sequence>
<keyword evidence="4 7" id="KW-0689">Ribosomal protein</keyword>
<keyword evidence="5 7" id="KW-0687">Ribonucleoprotein</keyword>
<dbReference type="Pfam" id="PF00453">
    <property type="entry name" value="Ribosomal_L20"/>
    <property type="match status" value="1"/>
</dbReference>
<keyword evidence="3 7" id="KW-0694">RNA-binding</keyword>
<comment type="similarity">
    <text evidence="1 7 8">Belongs to the bacterial ribosomal protein bL20 family.</text>
</comment>
<dbReference type="CDD" id="cd07026">
    <property type="entry name" value="Ribosomal_L20"/>
    <property type="match status" value="1"/>
</dbReference>
<dbReference type="InterPro" id="IPR035566">
    <property type="entry name" value="Ribosomal_protein_bL20_C"/>
</dbReference>
<evidence type="ECO:0000256" key="6">
    <source>
        <dbReference type="ARBA" id="ARBA00035295"/>
    </source>
</evidence>
<comment type="function">
    <text evidence="7 9">Binds directly to 23S ribosomal RNA and is necessary for the in vitro assembly process of the 50S ribosomal subunit. It is not involved in the protein synthesizing functions of that subunit.</text>
</comment>
<dbReference type="Gene3D" id="6.10.160.10">
    <property type="match status" value="1"/>
</dbReference>
<evidence type="ECO:0000256" key="3">
    <source>
        <dbReference type="ARBA" id="ARBA00022884"/>
    </source>
</evidence>
<dbReference type="SUPFAM" id="SSF74731">
    <property type="entry name" value="Ribosomal protein L20"/>
    <property type="match status" value="1"/>
</dbReference>
<dbReference type="GO" id="GO:0006412">
    <property type="term" value="P:translation"/>
    <property type="evidence" value="ECO:0007669"/>
    <property type="project" value="InterPro"/>
</dbReference>
<gene>
    <name evidence="7 10" type="primary">rpl20</name>
</gene>
<dbReference type="GO" id="GO:0009507">
    <property type="term" value="C:chloroplast"/>
    <property type="evidence" value="ECO:0007669"/>
    <property type="project" value="UniProtKB-SubCell"/>
</dbReference>
<evidence type="ECO:0000256" key="8">
    <source>
        <dbReference type="RuleBase" id="RU000561"/>
    </source>
</evidence>
<dbReference type="PRINTS" id="PR00062">
    <property type="entry name" value="RIBOSOMALL20"/>
</dbReference>
<protein>
    <recommendedName>
        <fullName evidence="6 7">Large ribosomal subunit protein bL20c</fullName>
    </recommendedName>
</protein>
<evidence type="ECO:0000256" key="4">
    <source>
        <dbReference type="ARBA" id="ARBA00022980"/>
    </source>
</evidence>
<evidence type="ECO:0000256" key="7">
    <source>
        <dbReference type="HAMAP-Rule" id="MF_00382"/>
    </source>
</evidence>
<proteinExistence type="inferred from homology"/>
<accession>A0A8F2XVC1</accession>
<evidence type="ECO:0000256" key="1">
    <source>
        <dbReference type="ARBA" id="ARBA00007698"/>
    </source>
</evidence>
<keyword evidence="10" id="KW-0150">Chloroplast</keyword>
<dbReference type="InterPro" id="IPR049946">
    <property type="entry name" value="RIBOSOMAL_L20_CS"/>
</dbReference>
<dbReference type="PROSITE" id="PS00937">
    <property type="entry name" value="RIBOSOMAL_L20"/>
    <property type="match status" value="1"/>
</dbReference>
<dbReference type="GO" id="GO:0003735">
    <property type="term" value="F:structural constituent of ribosome"/>
    <property type="evidence" value="ECO:0007669"/>
    <property type="project" value="InterPro"/>
</dbReference>
<dbReference type="EMBL" id="MW429508">
    <property type="protein sequence ID" value="QWW92970.1"/>
    <property type="molecule type" value="Genomic_DNA"/>
</dbReference>
<dbReference type="PANTHER" id="PTHR10986">
    <property type="entry name" value="39S RIBOSOMAL PROTEIN L20"/>
    <property type="match status" value="1"/>
</dbReference>
<keyword evidence="10" id="KW-0934">Plastid</keyword>
<dbReference type="AlphaFoldDB" id="A0A8F2XVC1"/>
<dbReference type="GO" id="GO:0000027">
    <property type="term" value="P:ribosomal large subunit assembly"/>
    <property type="evidence" value="ECO:0007669"/>
    <property type="project" value="UniProtKB-UniRule"/>
</dbReference>
<dbReference type="NCBIfam" id="TIGR01032">
    <property type="entry name" value="rplT_bact"/>
    <property type="match status" value="1"/>
</dbReference>
<evidence type="ECO:0000256" key="5">
    <source>
        <dbReference type="ARBA" id="ARBA00023274"/>
    </source>
</evidence>
<dbReference type="Gene3D" id="1.10.1900.20">
    <property type="entry name" value="Ribosomal protein L20"/>
    <property type="match status" value="1"/>
</dbReference>
<dbReference type="FunFam" id="1.10.1900.20:FF:000001">
    <property type="entry name" value="50S ribosomal protein L20"/>
    <property type="match status" value="1"/>
</dbReference>
<dbReference type="GO" id="GO:1990904">
    <property type="term" value="C:ribonucleoprotein complex"/>
    <property type="evidence" value="ECO:0007669"/>
    <property type="project" value="UniProtKB-KW"/>
</dbReference>
<comment type="subcellular location">
    <subcellularLocation>
        <location evidence="7">Plastid</location>
        <location evidence="7">Chloroplast</location>
    </subcellularLocation>
</comment>
<dbReference type="InterPro" id="IPR005813">
    <property type="entry name" value="Ribosomal_bL20"/>
</dbReference>
<evidence type="ECO:0000313" key="10">
    <source>
        <dbReference type="EMBL" id="QWW92970.1"/>
    </source>
</evidence>
<name>A0A8F2XVC1_9MARC</name>
<dbReference type="HAMAP" id="MF_00382">
    <property type="entry name" value="Ribosomal_bL20"/>
    <property type="match status" value="1"/>
</dbReference>
<evidence type="ECO:0000256" key="9">
    <source>
        <dbReference type="RuleBase" id="RU004311"/>
    </source>
</evidence>
<geneLocation type="chloroplast" evidence="10"/>
<reference evidence="10" key="1">
    <citation type="journal article" date="2021" name="ACS Synth. Biol.">
        <title>Construction of DNA Tools for Hyperexpression in Marchantia Chloroplasts.</title>
        <authorList>
            <person name="Frangedakis E."/>
            <person name="Guzman-Chavez F."/>
            <person name="Rebmann M."/>
            <person name="Markel K."/>
            <person name="Yu Y."/>
            <person name="Perraki A."/>
            <person name="Tse S.W."/>
            <person name="Liu Y."/>
            <person name="Rever J."/>
            <person name="Sauret-Gueto S."/>
            <person name="Goffinet B."/>
            <person name="Schneider H."/>
            <person name="Haseloff J."/>
        </authorList>
    </citation>
    <scope>NUCLEOTIDE SEQUENCE</scope>
</reference>
<dbReference type="GO" id="GO:0005840">
    <property type="term" value="C:ribosome"/>
    <property type="evidence" value="ECO:0007669"/>
    <property type="project" value="UniProtKB-KW"/>
</dbReference>
<evidence type="ECO:0000256" key="2">
    <source>
        <dbReference type="ARBA" id="ARBA00022730"/>
    </source>
</evidence>
<dbReference type="GO" id="GO:0019843">
    <property type="term" value="F:rRNA binding"/>
    <property type="evidence" value="ECO:0007669"/>
    <property type="project" value="UniProtKB-UniRule"/>
</dbReference>
<keyword evidence="2 7" id="KW-0699">rRNA-binding</keyword>
<organism evidence="10">
    <name type="scientific">Delavayella serrata</name>
    <dbReference type="NCBI Taxonomy" id="264774"/>
    <lineage>
        <taxon>Eukaryota</taxon>
        <taxon>Viridiplantae</taxon>
        <taxon>Streptophyta</taxon>
        <taxon>Embryophyta</taxon>
        <taxon>Marchantiophyta</taxon>
        <taxon>Jungermanniopsida</taxon>
        <taxon>Jungermanniidae</taxon>
        <taxon>Jungermanniales</taxon>
        <taxon>Jungermanniineae</taxon>
        <taxon>Jungermanniaceae</taxon>
        <taxon>Delavayella</taxon>
    </lineage>
</organism>